<dbReference type="GO" id="GO:0003824">
    <property type="term" value="F:catalytic activity"/>
    <property type="evidence" value="ECO:0007669"/>
    <property type="project" value="InterPro"/>
</dbReference>
<accession>A0A948TCJ6</accession>
<sequence>MSSLKDELQKGGWSCVIGNGVEMRTFSRRGVADLYDVLTNEPDLLVGASIADKVVGKGAAALMVLGKVSRLYTHIISTPALALLRSAGVITDFDVETDYIINRDGTGRCPVEILCDGLSEPEKMLPLISDFLSRIRS</sequence>
<reference evidence="1" key="1">
    <citation type="journal article" date="2021" name="PeerJ">
        <title>Extensive microbial diversity within the chicken gut microbiome revealed by metagenomics and culture.</title>
        <authorList>
            <person name="Gilroy R."/>
            <person name="Ravi A."/>
            <person name="Getino M."/>
            <person name="Pursley I."/>
            <person name="Horton D.L."/>
            <person name="Alikhan N.F."/>
            <person name="Baker D."/>
            <person name="Gharbi K."/>
            <person name="Hall N."/>
            <person name="Watson M."/>
            <person name="Adriaenssens E.M."/>
            <person name="Foster-Nyarko E."/>
            <person name="Jarju S."/>
            <person name="Secka A."/>
            <person name="Antonio M."/>
            <person name="Oren A."/>
            <person name="Chaudhuri R.R."/>
            <person name="La Ragione R."/>
            <person name="Hildebrand F."/>
            <person name="Pallen M.J."/>
        </authorList>
    </citation>
    <scope>NUCLEOTIDE SEQUENCE</scope>
    <source>
        <strain evidence="1">G4-2901</strain>
    </source>
</reference>
<dbReference type="SUPFAM" id="SSF53927">
    <property type="entry name" value="Cytidine deaminase-like"/>
    <property type="match status" value="1"/>
</dbReference>
<dbReference type="InterPro" id="IPR037081">
    <property type="entry name" value="Hyp_TM1506"/>
</dbReference>
<dbReference type="Proteomes" id="UP000783796">
    <property type="component" value="Unassembled WGS sequence"/>
</dbReference>
<name>A0A948TCJ6_9BACT</name>
<dbReference type="Gene3D" id="3.40.140.30">
    <property type="entry name" value="Hypothetical protein TM1506"/>
    <property type="match status" value="1"/>
</dbReference>
<organism evidence="1 2">
    <name type="scientific">Candidatus Phocaeicola faecigallinarum</name>
    <dbReference type="NCBI Taxonomy" id="2838732"/>
    <lineage>
        <taxon>Bacteria</taxon>
        <taxon>Pseudomonadati</taxon>
        <taxon>Bacteroidota</taxon>
        <taxon>Bacteroidia</taxon>
        <taxon>Bacteroidales</taxon>
        <taxon>Bacteroidaceae</taxon>
        <taxon>Phocaeicola</taxon>
    </lineage>
</organism>
<dbReference type="EMBL" id="JAHLFW010000079">
    <property type="protein sequence ID" value="MBU3838491.1"/>
    <property type="molecule type" value="Genomic_DNA"/>
</dbReference>
<dbReference type="Pfam" id="PF08973">
    <property type="entry name" value="TM1506"/>
    <property type="match status" value="1"/>
</dbReference>
<reference evidence="1" key="2">
    <citation type="submission" date="2021-04" db="EMBL/GenBank/DDBJ databases">
        <authorList>
            <person name="Gilroy R."/>
        </authorList>
    </citation>
    <scope>NUCLEOTIDE SEQUENCE</scope>
    <source>
        <strain evidence="1">G4-2901</strain>
    </source>
</reference>
<evidence type="ECO:0000313" key="2">
    <source>
        <dbReference type="Proteomes" id="UP000783796"/>
    </source>
</evidence>
<dbReference type="AlphaFoldDB" id="A0A948TCJ6"/>
<gene>
    <name evidence="1" type="ORF">H9777_09330</name>
</gene>
<protein>
    <submittedName>
        <fullName evidence="1">DUF1893 domain-containing protein</fullName>
    </submittedName>
</protein>
<comment type="caution">
    <text evidence="1">The sequence shown here is derived from an EMBL/GenBank/DDBJ whole genome shotgun (WGS) entry which is preliminary data.</text>
</comment>
<evidence type="ECO:0000313" key="1">
    <source>
        <dbReference type="EMBL" id="MBU3838491.1"/>
    </source>
</evidence>
<dbReference type="InterPro" id="IPR015067">
    <property type="entry name" value="DUF1893_TM1506-like"/>
</dbReference>
<proteinExistence type="predicted"/>
<dbReference type="InterPro" id="IPR016193">
    <property type="entry name" value="Cytidine_deaminase-like"/>
</dbReference>